<organism evidence="2 3">
    <name type="scientific">Corynebacterium occultum</name>
    <dbReference type="NCBI Taxonomy" id="2675219"/>
    <lineage>
        <taxon>Bacteria</taxon>
        <taxon>Bacillati</taxon>
        <taxon>Actinomycetota</taxon>
        <taxon>Actinomycetes</taxon>
        <taxon>Mycobacteriales</taxon>
        <taxon>Corynebacteriaceae</taxon>
        <taxon>Corynebacterium</taxon>
    </lineage>
</organism>
<evidence type="ECO:0000313" key="2">
    <source>
        <dbReference type="EMBL" id="QGU06857.1"/>
    </source>
</evidence>
<gene>
    <name evidence="2" type="ORF">COCCU_04550</name>
</gene>
<sequence precursor="true">MKLRRIGITAAASAIALGAIVAPNAAAQDGNVLDNILANLSCEQVDTGIKTVGAYESDHATATTTRNELATNIRELNQDALGTLLGGVPFVGLFQAQIANSVADKALGCDLVIQDPALGSSDFAGILDSLSSRAL</sequence>
<protein>
    <submittedName>
        <fullName evidence="2">Alpha helical Porin B</fullName>
    </submittedName>
</protein>
<proteinExistence type="predicted"/>
<feature type="signal peptide" evidence="1">
    <location>
        <begin position="1"/>
        <end position="27"/>
    </location>
</feature>
<dbReference type="KEGG" id="cok:COCCU_04550"/>
<keyword evidence="3" id="KW-1185">Reference proteome</keyword>
<keyword evidence="1" id="KW-0732">Signal</keyword>
<name>A0A6B8W4K1_9CORY</name>
<dbReference type="Proteomes" id="UP000424462">
    <property type="component" value="Chromosome"/>
</dbReference>
<dbReference type="RefSeq" id="WP_156230428.1">
    <property type="nucleotide sequence ID" value="NZ_CP046455.1"/>
</dbReference>
<dbReference type="Pfam" id="PF11565">
    <property type="entry name" value="PorB"/>
    <property type="match status" value="1"/>
</dbReference>
<dbReference type="InterPro" id="IPR021114">
    <property type="entry name" value="Porin_PorB/PorC"/>
</dbReference>
<evidence type="ECO:0000313" key="3">
    <source>
        <dbReference type="Proteomes" id="UP000424462"/>
    </source>
</evidence>
<accession>A0A6B8W4K1</accession>
<feature type="chain" id="PRO_5025582483" evidence="1">
    <location>
        <begin position="28"/>
        <end position="135"/>
    </location>
</feature>
<reference evidence="2 3" key="1">
    <citation type="submission" date="2019-11" db="EMBL/GenBank/DDBJ databases">
        <title>Complete genome sequence of Corynebacterium kalinowskii 1959, a novel Corynebacterium species isolated from soil of a small paddock in Vilsendorf, Germany.</title>
        <authorList>
            <person name="Schaffert L."/>
            <person name="Ruwe M."/>
            <person name="Milse J."/>
            <person name="Hanuschka K."/>
            <person name="Ortseifen V."/>
            <person name="Droste J."/>
            <person name="Brandt D."/>
            <person name="Schlueter L."/>
            <person name="Kutter Y."/>
            <person name="Vinke S."/>
            <person name="Viehoefer P."/>
            <person name="Jacob L."/>
            <person name="Luebke N.-C."/>
            <person name="Schulte-Berndt E."/>
            <person name="Hain C."/>
            <person name="Linder M."/>
            <person name="Schmidt P."/>
            <person name="Wollenschlaeger L."/>
            <person name="Luttermann T."/>
            <person name="Thieme E."/>
            <person name="Hassa J."/>
            <person name="Haak M."/>
            <person name="Wittchen M."/>
            <person name="Mentz A."/>
            <person name="Persicke M."/>
            <person name="Busche T."/>
            <person name="Ruckert C."/>
        </authorList>
    </citation>
    <scope>NUCLEOTIDE SEQUENCE [LARGE SCALE GENOMIC DNA]</scope>
    <source>
        <strain evidence="2 3">2039</strain>
    </source>
</reference>
<evidence type="ECO:0000256" key="1">
    <source>
        <dbReference type="SAM" id="SignalP"/>
    </source>
</evidence>
<dbReference type="EMBL" id="CP046455">
    <property type="protein sequence ID" value="QGU06857.1"/>
    <property type="molecule type" value="Genomic_DNA"/>
</dbReference>
<dbReference type="AlphaFoldDB" id="A0A6B8W4K1"/>